<accession>A0A2S7WCF8</accession>
<dbReference type="EMBL" id="MSCL01000001">
    <property type="protein sequence ID" value="PQJ75310.1"/>
    <property type="molecule type" value="Genomic_DNA"/>
</dbReference>
<dbReference type="Proteomes" id="UP000237608">
    <property type="component" value="Unassembled WGS sequence"/>
</dbReference>
<gene>
    <name evidence="2" type="ORF">BTO13_08670</name>
</gene>
<evidence type="ECO:0000256" key="1">
    <source>
        <dbReference type="SAM" id="Coils"/>
    </source>
</evidence>
<keyword evidence="1" id="KW-0175">Coiled coil</keyword>
<evidence type="ECO:0000313" key="3">
    <source>
        <dbReference type="Proteomes" id="UP000237608"/>
    </source>
</evidence>
<reference evidence="2 3" key="1">
    <citation type="submission" date="2016-12" db="EMBL/GenBank/DDBJ databases">
        <title>Trade-off between light-utilization and light-protection in marine flavobacteria.</title>
        <authorList>
            <person name="Kumagai Y."/>
            <person name="Yoshizawa S."/>
            <person name="Kogure K."/>
            <person name="Iwasaki W."/>
        </authorList>
    </citation>
    <scope>NUCLEOTIDE SEQUENCE [LARGE SCALE GENOMIC DNA]</scope>
    <source>
        <strain evidence="2 3">KCTC 22729</strain>
    </source>
</reference>
<feature type="coiled-coil region" evidence="1">
    <location>
        <begin position="100"/>
        <end position="127"/>
    </location>
</feature>
<comment type="caution">
    <text evidence="2">The sequence shown here is derived from an EMBL/GenBank/DDBJ whole genome shotgun (WGS) entry which is preliminary data.</text>
</comment>
<keyword evidence="3" id="KW-1185">Reference proteome</keyword>
<sequence>MQFQAQSNNEIASVYIKRANESLNNLDFSFAKEHFEKAMKYLDTINTSDVARLGTFIYFELKQYEEAKKYASYYFSLAKNKKSEEYTEMLTLSVDITEFLEKIAIEKKRQEEERIRQEKEYKRIDSLRLLWMTKSDMLSIKVDSIYQFNANNVAIYKKNDFFGLMNDLGKVLVEADEYEDIVSFDGYFIFKNKENEPTKLFCYNSKTSKGFLIPSISDFNTLATNYGKVMLPRGNGRLVTYPNNAKEPFVFDLNEQKTVKFLQVEEVLKSLKKSNFIDKYNNDGEVKIDKEWYLFGGHLGGGIHPIYSQEGYDLEGFLCSIDGRFLKKDSHFDFVGFFYNNSAQAVKGSQVFWINQNGTVLNETIDEDVDYQGKTKLTKLSNKNYQLLRDELIILGDEKLEKMEDFIKKSSEN</sequence>
<dbReference type="AlphaFoldDB" id="A0A2S7WCF8"/>
<evidence type="ECO:0008006" key="4">
    <source>
        <dbReference type="Google" id="ProtNLM"/>
    </source>
</evidence>
<organism evidence="2 3">
    <name type="scientific">Polaribacter gangjinensis</name>
    <dbReference type="NCBI Taxonomy" id="574710"/>
    <lineage>
        <taxon>Bacteria</taxon>
        <taxon>Pseudomonadati</taxon>
        <taxon>Bacteroidota</taxon>
        <taxon>Flavobacteriia</taxon>
        <taxon>Flavobacteriales</taxon>
        <taxon>Flavobacteriaceae</taxon>
    </lineage>
</organism>
<protein>
    <recommendedName>
        <fullName evidence="4">WG repeat-containing protein</fullName>
    </recommendedName>
</protein>
<name>A0A2S7WCF8_9FLAO</name>
<evidence type="ECO:0000313" key="2">
    <source>
        <dbReference type="EMBL" id="PQJ75310.1"/>
    </source>
</evidence>
<proteinExistence type="predicted"/>